<dbReference type="Proteomes" id="UP001349262">
    <property type="component" value="Unassembled WGS sequence"/>
</dbReference>
<sequence length="94" mass="10157">MSGAASAVQIEQETFGCKSMADATQLLRLGQATDLTDYDTRLQKLVRAGECRIWTAADAVTVEDEGDGLVCLASSGMRQTCYWSAPEARRLAQP</sequence>
<gene>
    <name evidence="1" type="ORF">MRSR164_00200</name>
</gene>
<accession>A0ABU7T406</accession>
<reference evidence="1 2" key="1">
    <citation type="journal article" date="2012" name="Genet. Mol. Biol.">
        <title>Analysis of 16S rRNA and mxaF genes revealing insights into Methylobacterium niche-specific plant association.</title>
        <authorList>
            <person name="Dourado M.N."/>
            <person name="Andreote F.D."/>
            <person name="Dini-Andreote F."/>
            <person name="Conti R."/>
            <person name="Araujo J.M."/>
            <person name="Araujo W.L."/>
        </authorList>
    </citation>
    <scope>NUCLEOTIDE SEQUENCE [LARGE SCALE GENOMIC DNA]</scope>
    <source>
        <strain evidence="1 2">SR1.6/4</strain>
    </source>
</reference>
<evidence type="ECO:0000313" key="2">
    <source>
        <dbReference type="Proteomes" id="UP001349262"/>
    </source>
</evidence>
<dbReference type="EMBL" id="MLBY01000001">
    <property type="protein sequence ID" value="MEE7455281.1"/>
    <property type="molecule type" value="Genomic_DNA"/>
</dbReference>
<comment type="caution">
    <text evidence="1">The sequence shown here is derived from an EMBL/GenBank/DDBJ whole genome shotgun (WGS) entry which is preliminary data.</text>
</comment>
<evidence type="ECO:0000313" key="1">
    <source>
        <dbReference type="EMBL" id="MEE7455281.1"/>
    </source>
</evidence>
<name>A0ABU7T406_9HYPH</name>
<proteinExistence type="predicted"/>
<keyword evidence="2" id="KW-1185">Reference proteome</keyword>
<organism evidence="1 2">
    <name type="scientific">Methylobacterium radiotolerans</name>
    <dbReference type="NCBI Taxonomy" id="31998"/>
    <lineage>
        <taxon>Bacteria</taxon>
        <taxon>Pseudomonadati</taxon>
        <taxon>Pseudomonadota</taxon>
        <taxon>Alphaproteobacteria</taxon>
        <taxon>Hyphomicrobiales</taxon>
        <taxon>Methylobacteriaceae</taxon>
        <taxon>Methylobacterium</taxon>
    </lineage>
</organism>
<protein>
    <submittedName>
        <fullName evidence="1">Uncharacterized protein</fullName>
    </submittedName>
</protein>